<comment type="caution">
    <text evidence="2">The sequence shown here is derived from an EMBL/GenBank/DDBJ whole genome shotgun (WGS) entry which is preliminary data.</text>
</comment>
<sequence length="116" mass="13323">MIESSDENNRLTRETVKVLDYPDGTIAIHYGNRTLKYQIFDKLQKVNQGQVVDNKRLGAVLKLAQTEQRMLELEDKRSRSKKAPKRSAQKRAIEQLRAINPVLVNPDEFKPSSSTQ</sequence>
<keyword evidence="3" id="KW-1185">Reference proteome</keyword>
<evidence type="ECO:0000313" key="2">
    <source>
        <dbReference type="EMBL" id="SGZ02358.1"/>
    </source>
</evidence>
<evidence type="ECO:0008006" key="4">
    <source>
        <dbReference type="Google" id="ProtNLM"/>
    </source>
</evidence>
<feature type="compositionally biased region" description="Basic residues" evidence="1">
    <location>
        <begin position="78"/>
        <end position="89"/>
    </location>
</feature>
<protein>
    <recommendedName>
        <fullName evidence="4">Integrase</fullName>
    </recommendedName>
</protein>
<evidence type="ECO:0000313" key="3">
    <source>
        <dbReference type="Proteomes" id="UP000182660"/>
    </source>
</evidence>
<accession>A0ABY1HJ78</accession>
<evidence type="ECO:0000256" key="1">
    <source>
        <dbReference type="SAM" id="MobiDB-lite"/>
    </source>
</evidence>
<reference evidence="2 3" key="1">
    <citation type="submission" date="2016-11" db="EMBL/GenBank/DDBJ databases">
        <authorList>
            <person name="Klemetsen T."/>
        </authorList>
    </citation>
    <scope>NUCLEOTIDE SEQUENCE [LARGE SCALE GENOMIC DNA]</scope>
    <source>
        <strain evidence="2">MT 2528</strain>
    </source>
</reference>
<feature type="region of interest" description="Disordered" evidence="1">
    <location>
        <begin position="72"/>
        <end position="92"/>
    </location>
</feature>
<dbReference type="Proteomes" id="UP000182660">
    <property type="component" value="Unassembled WGS sequence"/>
</dbReference>
<name>A0ABY1HJ78_9GAMM</name>
<gene>
    <name evidence="2" type="ORF">MT2528_4374</name>
</gene>
<proteinExistence type="predicted"/>
<organism evidence="2 3">
    <name type="scientific">Moritella viscosa</name>
    <dbReference type="NCBI Taxonomy" id="80854"/>
    <lineage>
        <taxon>Bacteria</taxon>
        <taxon>Pseudomonadati</taxon>
        <taxon>Pseudomonadota</taxon>
        <taxon>Gammaproteobacteria</taxon>
        <taxon>Alteromonadales</taxon>
        <taxon>Moritellaceae</taxon>
        <taxon>Moritella</taxon>
    </lineage>
</organism>
<dbReference type="EMBL" id="FPLJ01000132">
    <property type="protein sequence ID" value="SGZ02358.1"/>
    <property type="molecule type" value="Genomic_DNA"/>
</dbReference>